<dbReference type="EMBL" id="OU895877">
    <property type="protein sequence ID" value="CAG9797302.1"/>
    <property type="molecule type" value="Genomic_DNA"/>
</dbReference>
<evidence type="ECO:0000313" key="3">
    <source>
        <dbReference type="Proteomes" id="UP001153620"/>
    </source>
</evidence>
<dbReference type="AlphaFoldDB" id="A0A9N9RI29"/>
<sequence length="68" mass="7884">MIKYFVLIFVLLLIVEVCVAKPQIVSVAWPGGGYYGNFGYPFARRRPFVVVNPYILPPVPVYSPYYYY</sequence>
<reference evidence="2" key="2">
    <citation type="submission" date="2022-10" db="EMBL/GenBank/DDBJ databases">
        <authorList>
            <consortium name="ENA_rothamsted_submissions"/>
            <consortium name="culmorum"/>
            <person name="King R."/>
        </authorList>
    </citation>
    <scope>NUCLEOTIDE SEQUENCE</scope>
</reference>
<gene>
    <name evidence="2" type="ORF">CHIRRI_LOCUS301</name>
</gene>
<dbReference type="Proteomes" id="UP001153620">
    <property type="component" value="Chromosome 1"/>
</dbReference>
<proteinExistence type="predicted"/>
<keyword evidence="3" id="KW-1185">Reference proteome</keyword>
<name>A0A9N9RI29_9DIPT</name>
<organism evidence="2 3">
    <name type="scientific">Chironomus riparius</name>
    <dbReference type="NCBI Taxonomy" id="315576"/>
    <lineage>
        <taxon>Eukaryota</taxon>
        <taxon>Metazoa</taxon>
        <taxon>Ecdysozoa</taxon>
        <taxon>Arthropoda</taxon>
        <taxon>Hexapoda</taxon>
        <taxon>Insecta</taxon>
        <taxon>Pterygota</taxon>
        <taxon>Neoptera</taxon>
        <taxon>Endopterygota</taxon>
        <taxon>Diptera</taxon>
        <taxon>Nematocera</taxon>
        <taxon>Chironomoidea</taxon>
        <taxon>Chironomidae</taxon>
        <taxon>Chironominae</taxon>
        <taxon>Chironomus</taxon>
    </lineage>
</organism>
<feature type="signal peptide" evidence="1">
    <location>
        <begin position="1"/>
        <end position="20"/>
    </location>
</feature>
<reference evidence="2" key="1">
    <citation type="submission" date="2022-01" db="EMBL/GenBank/DDBJ databases">
        <authorList>
            <person name="King R."/>
        </authorList>
    </citation>
    <scope>NUCLEOTIDE SEQUENCE</scope>
</reference>
<feature type="chain" id="PRO_5040390423" evidence="1">
    <location>
        <begin position="21"/>
        <end position="68"/>
    </location>
</feature>
<evidence type="ECO:0000256" key="1">
    <source>
        <dbReference type="SAM" id="SignalP"/>
    </source>
</evidence>
<keyword evidence="1" id="KW-0732">Signal</keyword>
<protein>
    <submittedName>
        <fullName evidence="2">Uncharacterized protein</fullName>
    </submittedName>
</protein>
<accession>A0A9N9RI29</accession>
<evidence type="ECO:0000313" key="2">
    <source>
        <dbReference type="EMBL" id="CAG9797302.1"/>
    </source>
</evidence>